<dbReference type="AlphaFoldDB" id="A0A5N6I8H0"/>
<dbReference type="GeneID" id="43671432"/>
<evidence type="ECO:0000256" key="1">
    <source>
        <dbReference type="SAM" id="MobiDB-lite"/>
    </source>
</evidence>
<dbReference type="EMBL" id="ML736755">
    <property type="protein sequence ID" value="KAE8406183.1"/>
    <property type="molecule type" value="Genomic_DNA"/>
</dbReference>
<gene>
    <name evidence="2" type="ORF">BDV37DRAFT_281094</name>
</gene>
<organism evidence="2 3">
    <name type="scientific">Aspergillus pseudonomiae</name>
    <dbReference type="NCBI Taxonomy" id="1506151"/>
    <lineage>
        <taxon>Eukaryota</taxon>
        <taxon>Fungi</taxon>
        <taxon>Dikarya</taxon>
        <taxon>Ascomycota</taxon>
        <taxon>Pezizomycotina</taxon>
        <taxon>Eurotiomycetes</taxon>
        <taxon>Eurotiomycetidae</taxon>
        <taxon>Eurotiales</taxon>
        <taxon>Aspergillaceae</taxon>
        <taxon>Aspergillus</taxon>
        <taxon>Aspergillus subgen. Circumdati</taxon>
    </lineage>
</organism>
<evidence type="ECO:0000313" key="3">
    <source>
        <dbReference type="Proteomes" id="UP000325579"/>
    </source>
</evidence>
<dbReference type="Proteomes" id="UP000325579">
    <property type="component" value="Unassembled WGS sequence"/>
</dbReference>
<name>A0A5N6I8H0_9EURO</name>
<protein>
    <submittedName>
        <fullName evidence="2">Uncharacterized protein</fullName>
    </submittedName>
</protein>
<feature type="compositionally biased region" description="Polar residues" evidence="1">
    <location>
        <begin position="38"/>
        <end position="54"/>
    </location>
</feature>
<feature type="region of interest" description="Disordered" evidence="1">
    <location>
        <begin position="38"/>
        <end position="63"/>
    </location>
</feature>
<dbReference type="RefSeq" id="XP_031943502.1">
    <property type="nucleotide sequence ID" value="XM_032086741.1"/>
</dbReference>
<evidence type="ECO:0000313" key="2">
    <source>
        <dbReference type="EMBL" id="KAE8406183.1"/>
    </source>
</evidence>
<dbReference type="OrthoDB" id="5420025at2759"/>
<accession>A0A5N7DJJ5</accession>
<reference evidence="2 3" key="1">
    <citation type="submission" date="2019-04" db="EMBL/GenBank/DDBJ databases">
        <authorList>
            <consortium name="DOE Joint Genome Institute"/>
            <person name="Mondo S."/>
            <person name="Kjaerbolling I."/>
            <person name="Vesth T."/>
            <person name="Frisvad J.C."/>
            <person name="Nybo J.L."/>
            <person name="Theobald S."/>
            <person name="Kildgaard S."/>
            <person name="Isbrandt T."/>
            <person name="Kuo A."/>
            <person name="Sato A."/>
            <person name="Lyhne E.K."/>
            <person name="Kogle M.E."/>
            <person name="Wiebenga A."/>
            <person name="Kun R.S."/>
            <person name="Lubbers R.J."/>
            <person name="Makela M.R."/>
            <person name="Barry K."/>
            <person name="Chovatia M."/>
            <person name="Clum A."/>
            <person name="Daum C."/>
            <person name="Haridas S."/>
            <person name="He G."/>
            <person name="LaButti K."/>
            <person name="Lipzen A."/>
            <person name="Riley R."/>
            <person name="Salamov A."/>
            <person name="Simmons B.A."/>
            <person name="Magnuson J.K."/>
            <person name="Henrissat B."/>
            <person name="Mortensen U.H."/>
            <person name="Larsen T.O."/>
            <person name="Devries R.P."/>
            <person name="Grigoriev I.V."/>
            <person name="Machida M."/>
            <person name="Baker S.E."/>
            <person name="Andersen M.R."/>
            <person name="Cantor M.N."/>
            <person name="Hua S.X."/>
        </authorList>
    </citation>
    <scope>NUCLEOTIDE SEQUENCE [LARGE SCALE GENOMIC DNA]</scope>
    <source>
        <strain evidence="2 3">CBS 119388</strain>
    </source>
</reference>
<proteinExistence type="predicted"/>
<sequence length="426" mass="48435">MANIGCSDTMNGSMDRSNIDFRVTSKVKWLYPASDPNNSAESLQHTTATITSEVPTPPENDFANQPSSEFMALVVDEIDEESIVHGEQLGRATKPVPVRLVKITAENISHMAILSWRWDGDIHSSRNIASAVQLAKTMSIKYLFVDQISIDQSLDGDALIERVLAFSTLYKTITVIAAYDKGDEDFKKTLHRPWIFSEMRLYRYNPGQIIYVGHCNQGSKPISWSNQPILDPLFRPHLCYKFSMYLSQNWTGSYLDTIVHVLYQEIDMASICDFKFIMPPYARVLSTAYETMSRNDYLLTAAILCVVHARSSGPLLPSLEDMDYRRYRFSKARKRFCKGKVRYNILLDGVTVANWEDWCGVHKSAHFYMLSVVQDTEQAILKALGLTDPEFLREYALQEEARRSCLILPKEETVPLPTVKIASVVL</sequence>
<keyword evidence="3" id="KW-1185">Reference proteome</keyword>
<accession>A0A5N6I8H0</accession>